<dbReference type="EMBL" id="QTJX01000001">
    <property type="protein sequence ID" value="RDY61795.1"/>
    <property type="molecule type" value="Genomic_DNA"/>
</dbReference>
<dbReference type="Proteomes" id="UP000261828">
    <property type="component" value="Unassembled WGS sequence"/>
</dbReference>
<dbReference type="OrthoDB" id="1792542at2"/>
<organism evidence="1 2">
    <name type="scientific">Flagellimonas nanhaiensis</name>
    <dbReference type="NCBI Taxonomy" id="2292706"/>
    <lineage>
        <taxon>Bacteria</taxon>
        <taxon>Pseudomonadati</taxon>
        <taxon>Bacteroidota</taxon>
        <taxon>Flavobacteriia</taxon>
        <taxon>Flavobacteriales</taxon>
        <taxon>Flavobacteriaceae</taxon>
        <taxon>Flagellimonas</taxon>
    </lineage>
</organism>
<reference evidence="1 2" key="1">
    <citation type="submission" date="2018-08" db="EMBL/GenBank/DDBJ databases">
        <title>Muricauda nanhaiensis sp. nov., isolated from seawater of the South China Sea.</title>
        <authorList>
            <person name="Dang Y."/>
        </authorList>
    </citation>
    <scope>NUCLEOTIDE SEQUENCE [LARGE SCALE GENOMIC DNA]</scope>
    <source>
        <strain evidence="1 2">SM1704</strain>
    </source>
</reference>
<dbReference type="AlphaFoldDB" id="A0A371JVE5"/>
<keyword evidence="2" id="KW-1185">Reference proteome</keyword>
<proteinExistence type="predicted"/>
<comment type="caution">
    <text evidence="1">The sequence shown here is derived from an EMBL/GenBank/DDBJ whole genome shotgun (WGS) entry which is preliminary data.</text>
</comment>
<evidence type="ECO:0000313" key="2">
    <source>
        <dbReference type="Proteomes" id="UP000261828"/>
    </source>
</evidence>
<evidence type="ECO:0000313" key="1">
    <source>
        <dbReference type="EMBL" id="RDY61795.1"/>
    </source>
</evidence>
<dbReference type="RefSeq" id="WP_116183676.1">
    <property type="nucleotide sequence ID" value="NZ_QTJX01000001.1"/>
</dbReference>
<protein>
    <submittedName>
        <fullName evidence="1">Uncharacterized protein</fullName>
    </submittedName>
</protein>
<name>A0A371JVE5_9FLAO</name>
<sequence length="217" mass="25406">METLHYKGYEIKIERDDFPQNPLRDWDGHVLFCLNHKRYDLHNNTDFDTNEFESWEAIREAIEDEYCPLAILSVFMYDHGGITIKTSPFICCWDSSQIGFAFIDIPTLKQWGLRAGDKTAKELEEMIRDNVRLYDDYLTGNVFGYSIADSSGNTLDSCYGYYGDLGKEDMIGEAKSNDEHYLRQKIVKHAIKVKRWIRSQVPLIYRQSIGQIHFYSK</sequence>
<gene>
    <name evidence="1" type="ORF">DX873_06510</name>
</gene>
<accession>A0A371JVE5</accession>